<dbReference type="InterPro" id="IPR035937">
    <property type="entry name" value="FPG_N"/>
</dbReference>
<feature type="binding site" evidence="15">
    <location>
        <position position="111"/>
    </location>
    <ligand>
        <name>DNA</name>
        <dbReference type="ChEBI" id="CHEBI:16991"/>
    </ligand>
</feature>
<evidence type="ECO:0000259" key="16">
    <source>
        <dbReference type="PROSITE" id="PS51066"/>
    </source>
</evidence>
<evidence type="ECO:0000256" key="12">
    <source>
        <dbReference type="ARBA" id="ARBA00023268"/>
    </source>
</evidence>
<dbReference type="Pfam" id="PF06831">
    <property type="entry name" value="H2TH"/>
    <property type="match status" value="1"/>
</dbReference>
<keyword evidence="5 15" id="KW-0227">DNA damage</keyword>
<comment type="cofactor">
    <cofactor evidence="15">
        <name>Zn(2+)</name>
        <dbReference type="ChEBI" id="CHEBI:29105"/>
    </cofactor>
    <text evidence="15">Binds 1 zinc ion per subunit.</text>
</comment>
<dbReference type="AlphaFoldDB" id="A0A011ND03"/>
<keyword evidence="9 15" id="KW-0238">DNA-binding</keyword>
<dbReference type="SUPFAM" id="SSF57716">
    <property type="entry name" value="Glucocorticoid receptor-like (DNA-binding domain)"/>
    <property type="match status" value="1"/>
</dbReference>
<dbReference type="EC" id="3.2.2.23" evidence="15"/>
<dbReference type="InterPro" id="IPR015886">
    <property type="entry name" value="H2TH_FPG"/>
</dbReference>
<dbReference type="GO" id="GO:0140078">
    <property type="term" value="F:class I DNA-(apurinic or apyrimidinic site) endonuclease activity"/>
    <property type="evidence" value="ECO:0007669"/>
    <property type="project" value="UniProtKB-EC"/>
</dbReference>
<dbReference type="Pfam" id="PF06827">
    <property type="entry name" value="zf-FPG_IleRS"/>
    <property type="match status" value="1"/>
</dbReference>
<protein>
    <recommendedName>
        <fullName evidence="15">Formamidopyrimidine-DNA glycosylase</fullName>
        <shortName evidence="15">Fapy-DNA glycosylase</shortName>
        <ecNumber evidence="15">3.2.2.23</ecNumber>
    </recommendedName>
    <alternativeName>
        <fullName evidence="15">DNA-(apurinic or apyrimidinic site) lyase MutM</fullName>
        <shortName evidence="15">AP lyase MutM</shortName>
        <ecNumber evidence="15">4.2.99.18</ecNumber>
    </alternativeName>
</protein>
<feature type="active site" description="Proton donor; for delta-elimination activity" evidence="15">
    <location>
        <position position="261"/>
    </location>
</feature>
<keyword evidence="7 15" id="KW-0378">Hydrolase</keyword>
<dbReference type="CDD" id="cd08966">
    <property type="entry name" value="EcFpg-like_N"/>
    <property type="match status" value="1"/>
</dbReference>
<sequence>MPELPEVETSVRGVEPYLVGQTIKRIIVRQPKLRWMVSPEIIAMQNAKIHAVERRAKYLIIRTTQGDILLHLGMSGSLGILKEVQQKEAGKHDHIDLVTENDTILRYNDPRKFGCWLWAEKAEEHELLRKLGPEPLSEAFTTDYLFAKSRKKTTACKTFIMTNEVVVGVGNIYACESLFMAGIHPELAAQNLTQKQCERLVKVIKEVLTKAIIQGGTTLKDFIQPDGKPGYFAQVLQVYGRKGESCNDCGSTIEAKVIGQRNSFFCPNCQKLPK</sequence>
<feature type="active site" description="Proton donor" evidence="15">
    <location>
        <position position="3"/>
    </location>
</feature>
<evidence type="ECO:0000256" key="11">
    <source>
        <dbReference type="ARBA" id="ARBA00023239"/>
    </source>
</evidence>
<dbReference type="SUPFAM" id="SSF46946">
    <property type="entry name" value="S13-like H2TH domain"/>
    <property type="match status" value="1"/>
</dbReference>
<dbReference type="GO" id="GO:0006284">
    <property type="term" value="P:base-excision repair"/>
    <property type="evidence" value="ECO:0007669"/>
    <property type="project" value="InterPro"/>
</dbReference>
<dbReference type="SMART" id="SM01232">
    <property type="entry name" value="H2TH"/>
    <property type="match status" value="1"/>
</dbReference>
<comment type="catalytic activity">
    <reaction evidence="14 15">
        <text>2'-deoxyribonucleotide-(2'-deoxyribose 5'-phosphate)-2'-deoxyribonucleotide-DNA = a 3'-end 2'-deoxyribonucleotide-(2,3-dehydro-2,3-deoxyribose 5'-phosphate)-DNA + a 5'-end 5'-phospho-2'-deoxyribonucleoside-DNA + H(+)</text>
        <dbReference type="Rhea" id="RHEA:66592"/>
        <dbReference type="Rhea" id="RHEA-COMP:13180"/>
        <dbReference type="Rhea" id="RHEA-COMP:16897"/>
        <dbReference type="Rhea" id="RHEA-COMP:17067"/>
        <dbReference type="ChEBI" id="CHEBI:15378"/>
        <dbReference type="ChEBI" id="CHEBI:136412"/>
        <dbReference type="ChEBI" id="CHEBI:157695"/>
        <dbReference type="ChEBI" id="CHEBI:167181"/>
        <dbReference type="EC" id="4.2.99.18"/>
    </reaction>
</comment>
<feature type="domain" description="FPG-type" evidence="16">
    <location>
        <begin position="237"/>
        <end position="271"/>
    </location>
</feature>
<dbReference type="FunFam" id="3.20.190.10:FF:000001">
    <property type="entry name" value="Formamidopyrimidine-DNA glycosylase"/>
    <property type="match status" value="1"/>
</dbReference>
<dbReference type="PANTHER" id="PTHR22993">
    <property type="entry name" value="FORMAMIDOPYRIMIDINE-DNA GLYCOSYLASE"/>
    <property type="match status" value="1"/>
</dbReference>
<comment type="similarity">
    <text evidence="2 15">Belongs to the FPG family.</text>
</comment>
<keyword evidence="13 15" id="KW-0326">Glycosidase</keyword>
<dbReference type="RefSeq" id="WP_042802771.1">
    <property type="nucleotide sequence ID" value="NZ_AVSP01000009.1"/>
</dbReference>
<comment type="function">
    <text evidence="15">Involved in base excision repair of DNA damaged by oxidation or by mutagenic agents. Acts as DNA glycosylase that recognizes and removes damaged bases. Has a preference for oxidized purines, such as 7,8-dihydro-8-oxoguanine (8-oxoG). Has AP (apurinic/apyrimidinic) lyase activity and introduces nicks in the DNA strand. Cleaves the DNA backbone by beta-delta elimination to generate a single-strand break at the site of the removed base with both 3'- and 5'-phosphates.</text>
</comment>
<evidence type="ECO:0000256" key="14">
    <source>
        <dbReference type="ARBA" id="ARBA00044632"/>
    </source>
</evidence>
<evidence type="ECO:0000256" key="3">
    <source>
        <dbReference type="ARBA" id="ARBA00011245"/>
    </source>
</evidence>
<evidence type="ECO:0000256" key="5">
    <source>
        <dbReference type="ARBA" id="ARBA00022763"/>
    </source>
</evidence>
<dbReference type="SMART" id="SM00898">
    <property type="entry name" value="Fapy_DNA_glyco"/>
    <property type="match status" value="1"/>
</dbReference>
<keyword evidence="8 15" id="KW-0862">Zinc</keyword>
<dbReference type="NCBIfam" id="TIGR00577">
    <property type="entry name" value="fpg"/>
    <property type="match status" value="1"/>
</dbReference>
<dbReference type="InterPro" id="IPR010979">
    <property type="entry name" value="Ribosomal_uS13-like_H2TH"/>
</dbReference>
<dbReference type="PROSITE" id="PS01242">
    <property type="entry name" value="ZF_FPG_1"/>
    <property type="match status" value="1"/>
</dbReference>
<evidence type="ECO:0000313" key="19">
    <source>
        <dbReference type="Proteomes" id="UP000054123"/>
    </source>
</evidence>
<dbReference type="STRING" id="1122190.GCA_000621105_01730"/>
<dbReference type="EMBL" id="JANJ01000004">
    <property type="protein sequence ID" value="EXI62320.1"/>
    <property type="molecule type" value="Genomic_DNA"/>
</dbReference>
<evidence type="ECO:0000256" key="1">
    <source>
        <dbReference type="ARBA" id="ARBA00001668"/>
    </source>
</evidence>
<keyword evidence="10 15" id="KW-0234">DNA repair</keyword>
<evidence type="ECO:0000256" key="2">
    <source>
        <dbReference type="ARBA" id="ARBA00009409"/>
    </source>
</evidence>
<reference evidence="18 19" key="1">
    <citation type="journal article" date="2014" name="Genome Announc.">
        <title>Genome Sequence of a Presumptive Mannheimia haemolytica Strain with an A1/A6-Cross-Reactive Serotype from a White-Tailed Deer (Odocoileus virginianus).</title>
        <authorList>
            <person name="Lawrence P.K."/>
            <person name="Bey R.F."/>
            <person name="Wiener B."/>
            <person name="Kittichotirat W."/>
            <person name="Bumgarner R.E."/>
        </authorList>
    </citation>
    <scope>NUCLEOTIDE SEQUENCE [LARGE SCALE GENOMIC DNA]</scope>
    <source>
        <strain evidence="18 19">PKL10</strain>
    </source>
</reference>
<dbReference type="HAMAP" id="MF_00103">
    <property type="entry name" value="Fapy_DNA_glycosyl"/>
    <property type="match status" value="1"/>
</dbReference>
<evidence type="ECO:0000256" key="8">
    <source>
        <dbReference type="ARBA" id="ARBA00022833"/>
    </source>
</evidence>
<evidence type="ECO:0000256" key="4">
    <source>
        <dbReference type="ARBA" id="ARBA00022723"/>
    </source>
</evidence>
<dbReference type="NCBIfam" id="NF002211">
    <property type="entry name" value="PRK01103.1"/>
    <property type="match status" value="1"/>
</dbReference>
<comment type="catalytic activity">
    <reaction evidence="1 15">
        <text>Hydrolysis of DNA containing ring-opened 7-methylguanine residues, releasing 2,6-diamino-4-hydroxy-5-(N-methyl)formamidopyrimidine.</text>
        <dbReference type="EC" id="3.2.2.23"/>
    </reaction>
</comment>
<dbReference type="InterPro" id="IPR015887">
    <property type="entry name" value="DNA_glyclase_Znf_dom_DNA_BS"/>
</dbReference>
<dbReference type="InterPro" id="IPR020629">
    <property type="entry name" value="FPG_Glyclase"/>
</dbReference>
<name>A0A011ND03_9PAST</name>
<comment type="caution">
    <text evidence="18">The sequence shown here is derived from an EMBL/GenBank/DDBJ whole genome shotgun (WGS) entry which is preliminary data.</text>
</comment>
<dbReference type="InterPro" id="IPR000214">
    <property type="entry name" value="Znf_DNA_glyclase/AP_lyase"/>
</dbReference>
<dbReference type="EC" id="4.2.99.18" evidence="15"/>
<organism evidence="18 19">
    <name type="scientific">Mannheimia granulomatis</name>
    <dbReference type="NCBI Taxonomy" id="85402"/>
    <lineage>
        <taxon>Bacteria</taxon>
        <taxon>Pseudomonadati</taxon>
        <taxon>Pseudomonadota</taxon>
        <taxon>Gammaproteobacteria</taxon>
        <taxon>Pasteurellales</taxon>
        <taxon>Pasteurellaceae</taxon>
        <taxon>Mannheimia</taxon>
    </lineage>
</organism>
<keyword evidence="11 15" id="KW-0456">Lyase</keyword>
<gene>
    <name evidence="15" type="primary">mutM</name>
    <name evidence="15" type="synonym">fpg</name>
    <name evidence="18" type="ORF">AK33_06295</name>
</gene>
<dbReference type="GO" id="GO:0034039">
    <property type="term" value="F:8-oxo-7,8-dihydroguanine DNA N-glycosylase activity"/>
    <property type="evidence" value="ECO:0007669"/>
    <property type="project" value="TreeGrafter"/>
</dbReference>
<dbReference type="InterPro" id="IPR012319">
    <property type="entry name" value="FPG_cat"/>
</dbReference>
<accession>A0A011ND03</accession>
<evidence type="ECO:0000256" key="6">
    <source>
        <dbReference type="ARBA" id="ARBA00022771"/>
    </source>
</evidence>
<proteinExistence type="inferred from homology"/>
<dbReference type="Pfam" id="PF01149">
    <property type="entry name" value="Fapy_DNA_glyco"/>
    <property type="match status" value="1"/>
</dbReference>
<evidence type="ECO:0000256" key="13">
    <source>
        <dbReference type="ARBA" id="ARBA00023295"/>
    </source>
</evidence>
<comment type="subunit">
    <text evidence="3 15">Monomer.</text>
</comment>
<dbReference type="PANTHER" id="PTHR22993:SF9">
    <property type="entry name" value="FORMAMIDOPYRIMIDINE-DNA GLYCOSYLASE"/>
    <property type="match status" value="1"/>
</dbReference>
<dbReference type="SUPFAM" id="SSF81624">
    <property type="entry name" value="N-terminal domain of MutM-like DNA repair proteins"/>
    <property type="match status" value="1"/>
</dbReference>
<evidence type="ECO:0000256" key="10">
    <source>
        <dbReference type="ARBA" id="ARBA00023204"/>
    </source>
</evidence>
<dbReference type="Proteomes" id="UP000054123">
    <property type="component" value="Unassembled WGS sequence"/>
</dbReference>
<evidence type="ECO:0000256" key="15">
    <source>
        <dbReference type="HAMAP-Rule" id="MF_00103"/>
    </source>
</evidence>
<keyword evidence="19" id="KW-1185">Reference proteome</keyword>
<feature type="domain" description="Formamidopyrimidine-DNA glycosylase catalytic" evidence="17">
    <location>
        <begin position="2"/>
        <end position="114"/>
    </location>
</feature>
<evidence type="ECO:0000256" key="9">
    <source>
        <dbReference type="ARBA" id="ARBA00023125"/>
    </source>
</evidence>
<dbReference type="FunFam" id="1.10.8.50:FF:000003">
    <property type="entry name" value="Formamidopyrimidine-DNA glycosylase"/>
    <property type="match status" value="1"/>
</dbReference>
<evidence type="ECO:0000313" key="18">
    <source>
        <dbReference type="EMBL" id="EXI62320.1"/>
    </source>
</evidence>
<dbReference type="Gene3D" id="1.10.8.50">
    <property type="match status" value="1"/>
</dbReference>
<dbReference type="OrthoDB" id="9800855at2"/>
<feature type="binding site" evidence="15">
    <location>
        <position position="152"/>
    </location>
    <ligand>
        <name>DNA</name>
        <dbReference type="ChEBI" id="CHEBI:16991"/>
    </ligand>
</feature>
<feature type="active site" description="Proton donor; for beta-elimination activity" evidence="15">
    <location>
        <position position="57"/>
    </location>
</feature>
<dbReference type="Gene3D" id="3.20.190.10">
    <property type="entry name" value="MutM-like, N-terminal"/>
    <property type="match status" value="1"/>
</dbReference>
<feature type="binding site" evidence="15">
    <location>
        <position position="92"/>
    </location>
    <ligand>
        <name>DNA</name>
        <dbReference type="ChEBI" id="CHEBI:16991"/>
    </ligand>
</feature>
<keyword evidence="6 15" id="KW-0863">Zinc-finger</keyword>
<dbReference type="PROSITE" id="PS51066">
    <property type="entry name" value="ZF_FPG_2"/>
    <property type="match status" value="1"/>
</dbReference>
<keyword evidence="12 15" id="KW-0511">Multifunctional enzyme</keyword>
<keyword evidence="4 15" id="KW-0479">Metal-binding</keyword>
<dbReference type="InterPro" id="IPR010663">
    <property type="entry name" value="Znf_FPG/IleRS"/>
</dbReference>
<dbReference type="GO" id="GO:0003684">
    <property type="term" value="F:damaged DNA binding"/>
    <property type="evidence" value="ECO:0007669"/>
    <property type="project" value="InterPro"/>
</dbReference>
<feature type="active site" description="Schiff-base intermediate with DNA" evidence="15">
    <location>
        <position position="2"/>
    </location>
</feature>
<evidence type="ECO:0000259" key="17">
    <source>
        <dbReference type="PROSITE" id="PS51068"/>
    </source>
</evidence>
<dbReference type="PATRIC" id="fig|1450449.3.peg.1229"/>
<dbReference type="PROSITE" id="PS51068">
    <property type="entry name" value="FPG_CAT"/>
    <property type="match status" value="1"/>
</dbReference>
<dbReference type="GO" id="GO:0008270">
    <property type="term" value="F:zinc ion binding"/>
    <property type="evidence" value="ECO:0007669"/>
    <property type="project" value="UniProtKB-UniRule"/>
</dbReference>
<evidence type="ECO:0000256" key="7">
    <source>
        <dbReference type="ARBA" id="ARBA00022801"/>
    </source>
</evidence>